<organism evidence="1">
    <name type="scientific">freshwater metagenome</name>
    <dbReference type="NCBI Taxonomy" id="449393"/>
    <lineage>
        <taxon>unclassified sequences</taxon>
        <taxon>metagenomes</taxon>
        <taxon>ecological metagenomes</taxon>
    </lineage>
</organism>
<evidence type="ECO:0000313" key="1">
    <source>
        <dbReference type="EMBL" id="CAB4551495.1"/>
    </source>
</evidence>
<dbReference type="EMBL" id="CAEZSL010000172">
    <property type="protein sequence ID" value="CAB4551495.1"/>
    <property type="molecule type" value="Genomic_DNA"/>
</dbReference>
<sequence>MVSTLAAITAESVDGLTLGRVTMGMAPLVERDTDSETLDPRALVILIRKK</sequence>
<dbReference type="AlphaFoldDB" id="A0A6J6CK29"/>
<reference evidence="1" key="1">
    <citation type="submission" date="2020-05" db="EMBL/GenBank/DDBJ databases">
        <authorList>
            <person name="Chiriac C."/>
            <person name="Salcher M."/>
            <person name="Ghai R."/>
            <person name="Kavagutti S V."/>
        </authorList>
    </citation>
    <scope>NUCLEOTIDE SEQUENCE</scope>
</reference>
<gene>
    <name evidence="1" type="ORF">UFOPK1421_01311</name>
</gene>
<proteinExistence type="predicted"/>
<protein>
    <submittedName>
        <fullName evidence="1">Unannotated protein</fullName>
    </submittedName>
</protein>
<name>A0A6J6CK29_9ZZZZ</name>
<accession>A0A6J6CK29</accession>